<feature type="domain" description="DUF8010" evidence="1">
    <location>
        <begin position="7"/>
        <end position="97"/>
    </location>
</feature>
<accession>A0ABY8QQB7</accession>
<dbReference type="RefSeq" id="WP_349637230.1">
    <property type="nucleotide sequence ID" value="NZ_CP090958.1"/>
</dbReference>
<proteinExistence type="predicted"/>
<dbReference type="EMBL" id="CP090958">
    <property type="protein sequence ID" value="WGW10451.1"/>
    <property type="molecule type" value="Genomic_DNA"/>
</dbReference>
<protein>
    <submittedName>
        <fullName evidence="3">Uncharacterized protein</fullName>
    </submittedName>
</protein>
<organism evidence="3 4">
    <name type="scientific">Saxibacter everestensis</name>
    <dbReference type="NCBI Taxonomy" id="2909229"/>
    <lineage>
        <taxon>Bacteria</taxon>
        <taxon>Bacillati</taxon>
        <taxon>Actinomycetota</taxon>
        <taxon>Actinomycetes</taxon>
        <taxon>Micrococcales</taxon>
        <taxon>Brevibacteriaceae</taxon>
        <taxon>Saxibacter</taxon>
    </lineage>
</organism>
<dbReference type="Pfam" id="PF26035">
    <property type="entry name" value="DUF8010"/>
    <property type="match status" value="1"/>
</dbReference>
<evidence type="ECO:0000259" key="1">
    <source>
        <dbReference type="Pfam" id="PF26035"/>
    </source>
</evidence>
<name>A0ABY8QQB7_9MICO</name>
<sequence length="229" mass="24113">MADGVDHLSLEDHETWQDLKTYLTRAKRLDADGAVRFVAIGEILAVYVAPLYPASLGDSAPTVLGLRTLRLAVPQHIDVVVSLAAMSDRFARGADETSTNREKPAGIRLPLPPDRARAAWAGISPPRSGWSMIGVGDTGLLHAEAESGVREVAEALPDQAGAQVVGSVRKAVWGAELPGVARLPRGAAFAASGLGFLTSSEPIALYAAGPWRRLTSARGHIIARMAAPD</sequence>
<keyword evidence="4" id="KW-1185">Reference proteome</keyword>
<reference evidence="3 4" key="1">
    <citation type="submission" date="2023-05" db="EMBL/GenBank/DDBJ databases">
        <title>Lithophilousrod everest ZFBP1038 complete genpme.</title>
        <authorList>
            <person name="Tian M."/>
        </authorList>
    </citation>
    <scope>NUCLEOTIDE SEQUENCE [LARGE SCALE GENOMIC DNA]</scope>
    <source>
        <strain evidence="3 4">ZFBP1038</strain>
    </source>
</reference>
<feature type="domain" description="DUF8185" evidence="2">
    <location>
        <begin position="125"/>
        <end position="226"/>
    </location>
</feature>
<gene>
    <name evidence="3" type="ORF">LWF01_09835</name>
</gene>
<evidence type="ECO:0000259" key="2">
    <source>
        <dbReference type="Pfam" id="PF26572"/>
    </source>
</evidence>
<evidence type="ECO:0000313" key="3">
    <source>
        <dbReference type="EMBL" id="WGW10451.1"/>
    </source>
</evidence>
<dbReference type="InterPro" id="IPR058323">
    <property type="entry name" value="DUF8010"/>
</dbReference>
<dbReference type="Pfam" id="PF26572">
    <property type="entry name" value="DUF8185"/>
    <property type="match status" value="1"/>
</dbReference>
<dbReference type="InterPro" id="IPR058498">
    <property type="entry name" value="DUF8185"/>
</dbReference>
<evidence type="ECO:0000313" key="4">
    <source>
        <dbReference type="Proteomes" id="UP001209083"/>
    </source>
</evidence>
<dbReference type="Proteomes" id="UP001209083">
    <property type="component" value="Chromosome"/>
</dbReference>